<keyword evidence="4 7" id="KW-0812">Transmembrane</keyword>
<feature type="transmembrane region" description="Helical" evidence="7">
    <location>
        <begin position="305"/>
        <end position="331"/>
    </location>
</feature>
<comment type="caution">
    <text evidence="9">The sequence shown here is derived from an EMBL/GenBank/DDBJ whole genome shotgun (WGS) entry which is preliminary data.</text>
</comment>
<evidence type="ECO:0000256" key="3">
    <source>
        <dbReference type="ARBA" id="ARBA00022475"/>
    </source>
</evidence>
<dbReference type="Pfam" id="PF00528">
    <property type="entry name" value="BPD_transp_1"/>
    <property type="match status" value="1"/>
</dbReference>
<evidence type="ECO:0000256" key="2">
    <source>
        <dbReference type="ARBA" id="ARBA00022448"/>
    </source>
</evidence>
<keyword evidence="3" id="KW-1003">Cell membrane</keyword>
<dbReference type="InterPro" id="IPR000515">
    <property type="entry name" value="MetI-like"/>
</dbReference>
<dbReference type="EMBL" id="VBAN01000084">
    <property type="protein sequence ID" value="TMI83962.1"/>
    <property type="molecule type" value="Genomic_DNA"/>
</dbReference>
<evidence type="ECO:0000256" key="4">
    <source>
        <dbReference type="ARBA" id="ARBA00022692"/>
    </source>
</evidence>
<dbReference type="InterPro" id="IPR045621">
    <property type="entry name" value="BPD_transp_1_N"/>
</dbReference>
<proteinExistence type="inferred from homology"/>
<feature type="transmembrane region" description="Helical" evidence="7">
    <location>
        <begin position="104"/>
        <end position="126"/>
    </location>
</feature>
<dbReference type="CDD" id="cd06261">
    <property type="entry name" value="TM_PBP2"/>
    <property type="match status" value="1"/>
</dbReference>
<dbReference type="PANTHER" id="PTHR43163">
    <property type="entry name" value="DIPEPTIDE TRANSPORT SYSTEM PERMEASE PROTEIN DPPB-RELATED"/>
    <property type="match status" value="1"/>
</dbReference>
<organism evidence="9 10">
    <name type="scientific">Candidatus Segetimicrobium genomatis</name>
    <dbReference type="NCBI Taxonomy" id="2569760"/>
    <lineage>
        <taxon>Bacteria</taxon>
        <taxon>Bacillati</taxon>
        <taxon>Candidatus Sysuimicrobiota</taxon>
        <taxon>Candidatus Sysuimicrobiia</taxon>
        <taxon>Candidatus Sysuimicrobiales</taxon>
        <taxon>Candidatus Segetimicrobiaceae</taxon>
        <taxon>Candidatus Segetimicrobium</taxon>
    </lineage>
</organism>
<dbReference type="InterPro" id="IPR035906">
    <property type="entry name" value="MetI-like_sf"/>
</dbReference>
<dbReference type="Gene3D" id="1.10.3720.10">
    <property type="entry name" value="MetI-like"/>
    <property type="match status" value="1"/>
</dbReference>
<sequence>MMGRFIFRRALLAVPTLVGLTIVTFFVSHLLPADMVLVNLGDQAVRSPELVAAFKHRWGLDRPLLTQYLVYGGNLLHGNLGTSIATHRPVLAELALSLPATMELATVAMAGAVAAGVVLGVLAAVLRDSKVDIFARGLSAVGVAIPTFWFAILLLALVYFQLGWAPPPGRLSAGIVPPEPITGMYLVDSLLRGQVDVLVDALRHLVLPAIVIATVCLGYVTRITRASMIEALAEDYVRTASAKGLTPWAVIVRHALRNSLIPVITIGGTLYAQVMSGTVMAETIYSWPGIGRYAFTSAGSMDFPAVMGVALVVGAVYVAVDLCVDVLVVWANPRVRYR</sequence>
<dbReference type="GO" id="GO:0005886">
    <property type="term" value="C:plasma membrane"/>
    <property type="evidence" value="ECO:0007669"/>
    <property type="project" value="UniProtKB-SubCell"/>
</dbReference>
<keyword evidence="6 7" id="KW-0472">Membrane</keyword>
<feature type="transmembrane region" description="Helical" evidence="7">
    <location>
        <begin position="260"/>
        <end position="285"/>
    </location>
</feature>
<keyword evidence="5 7" id="KW-1133">Transmembrane helix</keyword>
<feature type="transmembrane region" description="Helical" evidence="7">
    <location>
        <begin position="138"/>
        <end position="162"/>
    </location>
</feature>
<feature type="transmembrane region" description="Helical" evidence="7">
    <location>
        <begin position="12"/>
        <end position="31"/>
    </location>
</feature>
<name>A0A537JKZ6_9BACT</name>
<dbReference type="GO" id="GO:0071916">
    <property type="term" value="F:dipeptide transmembrane transporter activity"/>
    <property type="evidence" value="ECO:0007669"/>
    <property type="project" value="TreeGrafter"/>
</dbReference>
<dbReference type="PROSITE" id="PS50928">
    <property type="entry name" value="ABC_TM1"/>
    <property type="match status" value="1"/>
</dbReference>
<evidence type="ECO:0000313" key="10">
    <source>
        <dbReference type="Proteomes" id="UP000318093"/>
    </source>
</evidence>
<feature type="domain" description="ABC transmembrane type-1" evidence="8">
    <location>
        <begin position="98"/>
        <end position="328"/>
    </location>
</feature>
<evidence type="ECO:0000313" key="9">
    <source>
        <dbReference type="EMBL" id="TMI83962.1"/>
    </source>
</evidence>
<keyword evidence="2 7" id="KW-0813">Transport</keyword>
<accession>A0A537JKZ6</accession>
<evidence type="ECO:0000256" key="1">
    <source>
        <dbReference type="ARBA" id="ARBA00004651"/>
    </source>
</evidence>
<evidence type="ECO:0000259" key="8">
    <source>
        <dbReference type="PROSITE" id="PS50928"/>
    </source>
</evidence>
<gene>
    <name evidence="9" type="ORF">E6H03_02795</name>
</gene>
<comment type="subcellular location">
    <subcellularLocation>
        <location evidence="1 7">Cell membrane</location>
        <topology evidence="1 7">Multi-pass membrane protein</topology>
    </subcellularLocation>
</comment>
<protein>
    <submittedName>
        <fullName evidence="9">ABC transporter permease</fullName>
    </submittedName>
</protein>
<dbReference type="AlphaFoldDB" id="A0A537JKZ6"/>
<feature type="transmembrane region" description="Helical" evidence="7">
    <location>
        <begin position="201"/>
        <end position="220"/>
    </location>
</feature>
<comment type="similarity">
    <text evidence="7">Belongs to the binding-protein-dependent transport system permease family.</text>
</comment>
<reference evidence="9 10" key="1">
    <citation type="journal article" date="2019" name="Nat. Microbiol.">
        <title>Mediterranean grassland soil C-N compound turnover is dependent on rainfall and depth, and is mediated by genomically divergent microorganisms.</title>
        <authorList>
            <person name="Diamond S."/>
            <person name="Andeer P.F."/>
            <person name="Li Z."/>
            <person name="Crits-Christoph A."/>
            <person name="Burstein D."/>
            <person name="Anantharaman K."/>
            <person name="Lane K.R."/>
            <person name="Thomas B.C."/>
            <person name="Pan C."/>
            <person name="Northen T.R."/>
            <person name="Banfield J.F."/>
        </authorList>
    </citation>
    <scope>NUCLEOTIDE SEQUENCE [LARGE SCALE GENOMIC DNA]</scope>
    <source>
        <strain evidence="9">NP_6</strain>
    </source>
</reference>
<evidence type="ECO:0000256" key="6">
    <source>
        <dbReference type="ARBA" id="ARBA00023136"/>
    </source>
</evidence>
<evidence type="ECO:0000256" key="7">
    <source>
        <dbReference type="RuleBase" id="RU363032"/>
    </source>
</evidence>
<dbReference type="SUPFAM" id="SSF161098">
    <property type="entry name" value="MetI-like"/>
    <property type="match status" value="1"/>
</dbReference>
<dbReference type="Proteomes" id="UP000318093">
    <property type="component" value="Unassembled WGS sequence"/>
</dbReference>
<evidence type="ECO:0000256" key="5">
    <source>
        <dbReference type="ARBA" id="ARBA00022989"/>
    </source>
</evidence>
<dbReference type="Pfam" id="PF19300">
    <property type="entry name" value="BPD_transp_1_N"/>
    <property type="match status" value="1"/>
</dbReference>
<dbReference type="PANTHER" id="PTHR43163:SF6">
    <property type="entry name" value="DIPEPTIDE TRANSPORT SYSTEM PERMEASE PROTEIN DPPB-RELATED"/>
    <property type="match status" value="1"/>
</dbReference>